<dbReference type="GO" id="GO:0006352">
    <property type="term" value="P:DNA-templated transcription initiation"/>
    <property type="evidence" value="ECO:0007669"/>
    <property type="project" value="InterPro"/>
</dbReference>
<evidence type="ECO:0000259" key="1">
    <source>
        <dbReference type="Pfam" id="PF08281"/>
    </source>
</evidence>
<dbReference type="Pfam" id="PF08281">
    <property type="entry name" value="Sigma70_r4_2"/>
    <property type="match status" value="1"/>
</dbReference>
<dbReference type="EMBL" id="JAIVFG010000060">
    <property type="protein sequence ID" value="MDB0573664.1"/>
    <property type="molecule type" value="Genomic_DNA"/>
</dbReference>
<dbReference type="SUPFAM" id="SSF88659">
    <property type="entry name" value="Sigma3 and sigma4 domains of RNA polymerase sigma factors"/>
    <property type="match status" value="1"/>
</dbReference>
<dbReference type="GO" id="GO:0003677">
    <property type="term" value="F:DNA binding"/>
    <property type="evidence" value="ECO:0007669"/>
    <property type="project" value="InterPro"/>
</dbReference>
<dbReference type="InterPro" id="IPR013324">
    <property type="entry name" value="RNA_pol_sigma_r3/r4-like"/>
</dbReference>
<name>A0AAW5ZUV9_RALSL</name>
<proteinExistence type="predicted"/>
<protein>
    <recommendedName>
        <fullName evidence="1">RNA polymerase sigma factor 70 region 4 type 2 domain-containing protein</fullName>
    </recommendedName>
</protein>
<organism evidence="2 3">
    <name type="scientific">Ralstonia solanacearum</name>
    <name type="common">Pseudomonas solanacearum</name>
    <dbReference type="NCBI Taxonomy" id="305"/>
    <lineage>
        <taxon>Bacteria</taxon>
        <taxon>Pseudomonadati</taxon>
        <taxon>Pseudomonadota</taxon>
        <taxon>Betaproteobacteria</taxon>
        <taxon>Burkholderiales</taxon>
        <taxon>Burkholderiaceae</taxon>
        <taxon>Ralstonia</taxon>
        <taxon>Ralstonia solanacearum species complex</taxon>
    </lineage>
</organism>
<evidence type="ECO:0000313" key="3">
    <source>
        <dbReference type="Proteomes" id="UP001144050"/>
    </source>
</evidence>
<gene>
    <name evidence="2" type="ORF">LBW59_23225</name>
</gene>
<dbReference type="GO" id="GO:0016987">
    <property type="term" value="F:sigma factor activity"/>
    <property type="evidence" value="ECO:0007669"/>
    <property type="project" value="InterPro"/>
</dbReference>
<dbReference type="InterPro" id="IPR013249">
    <property type="entry name" value="RNA_pol_sigma70_r4_t2"/>
</dbReference>
<dbReference type="AlphaFoldDB" id="A0AAW5ZUV9"/>
<comment type="caution">
    <text evidence="2">The sequence shown here is derived from an EMBL/GenBank/DDBJ whole genome shotgun (WGS) entry which is preliminary data.</text>
</comment>
<feature type="domain" description="RNA polymerase sigma factor 70 region 4 type 2" evidence="1">
    <location>
        <begin position="191"/>
        <end position="234"/>
    </location>
</feature>
<evidence type="ECO:0000313" key="2">
    <source>
        <dbReference type="EMBL" id="MDB0573664.1"/>
    </source>
</evidence>
<dbReference type="InterPro" id="IPR036388">
    <property type="entry name" value="WH-like_DNA-bd_sf"/>
</dbReference>
<accession>A0AAW5ZUV9</accession>
<dbReference type="RefSeq" id="WP_247591199.1">
    <property type="nucleotide sequence ID" value="NZ_JAIVFG010000060.1"/>
</dbReference>
<reference evidence="2" key="1">
    <citation type="submission" date="2021-09" db="EMBL/GenBank/DDBJ databases">
        <title>Genomic analysis of Ralstonia spp.</title>
        <authorList>
            <person name="Aburjaile F."/>
            <person name="Ariute J.C."/>
            <person name="Pais A.K.L."/>
            <person name="Albuquerque G.M.R."/>
            <person name="Silva A.M.F."/>
            <person name="Brenig B."/>
            <person name="Azevedo V."/>
            <person name="Matiuzzi M."/>
            <person name="Ramos R."/>
            <person name="Goes-Neto A."/>
            <person name="Soares S."/>
            <person name="Iseppon A.M.B."/>
            <person name="Souza E."/>
            <person name="Gama M."/>
        </authorList>
    </citation>
    <scope>NUCLEOTIDE SEQUENCE</scope>
    <source>
        <strain evidence="2">CCRMRs91</strain>
    </source>
</reference>
<sequence>MYTQESDDAAVEPLDDRSLLVRLARTDWQNDPLFIPDEQVFRMFRRARAAGNESRVGMLSRVLSRRLLNLAKGFAVRSGIYPGSIGNLDQAAEELSQYVWECLVTRPADAAHAEKLFGQLFKRRALDFQRRLLAKKRNLQDSLDAMDRSDEDDDPDKTIRKVSALRQPATPADALATKEEHAQVVARLQALLTKQELFVYTMLYVEEMRVKDIATALGVTPRTVNTYKNTALEKVAEMRKEFKQ</sequence>
<dbReference type="Proteomes" id="UP001144050">
    <property type="component" value="Unassembled WGS sequence"/>
</dbReference>
<dbReference type="Gene3D" id="1.10.10.10">
    <property type="entry name" value="Winged helix-like DNA-binding domain superfamily/Winged helix DNA-binding domain"/>
    <property type="match status" value="1"/>
</dbReference>